<keyword evidence="3" id="KW-1185">Reference proteome</keyword>
<sequence length="140" mass="15461">MKKAFTMIELIFVIVILGILASVALPKLAATRDDAEIVKAATNINILLSDLKTYYLTRHKMQDISQVNNMTNVLPPVIIKGNACLRILHITADGVLTMDIKDDGLCAEVWKFSKFKDLKDKVLSNGGKLDLAPMSVKFNS</sequence>
<accession>A0ABN7K8T7</accession>
<dbReference type="PRINTS" id="PR00813">
    <property type="entry name" value="BCTERIALGSPG"/>
</dbReference>
<protein>
    <recommendedName>
        <fullName evidence="4">Type II secretion system protein</fullName>
    </recommendedName>
</protein>
<name>A0ABN7K8T7_9BACT</name>
<evidence type="ECO:0000313" key="2">
    <source>
        <dbReference type="EMBL" id="CAD7288949.1"/>
    </source>
</evidence>
<proteinExistence type="predicted"/>
<dbReference type="EMBL" id="CAJHOF010000011">
    <property type="protein sequence ID" value="CAD7288949.1"/>
    <property type="molecule type" value="Genomic_DNA"/>
</dbReference>
<reference evidence="2 3" key="1">
    <citation type="submission" date="2020-11" db="EMBL/GenBank/DDBJ databases">
        <authorList>
            <person name="Peeters C."/>
        </authorList>
    </citation>
    <scope>NUCLEOTIDE SEQUENCE [LARGE SCALE GENOMIC DNA]</scope>
    <source>
        <strain evidence="2 3">LMG 7974</strain>
    </source>
</reference>
<gene>
    <name evidence="2" type="ORF">LMG7974_01260</name>
</gene>
<evidence type="ECO:0000313" key="3">
    <source>
        <dbReference type="Proteomes" id="UP000789803"/>
    </source>
</evidence>
<dbReference type="Gene3D" id="3.30.700.10">
    <property type="entry name" value="Glycoprotein, Type 4 Pilin"/>
    <property type="match status" value="1"/>
</dbReference>
<comment type="caution">
    <text evidence="2">The sequence shown here is derived from an EMBL/GenBank/DDBJ whole genome shotgun (WGS) entry which is preliminary data.</text>
</comment>
<dbReference type="InterPro" id="IPR012902">
    <property type="entry name" value="N_methyl_site"/>
</dbReference>
<keyword evidence="1" id="KW-0488">Methylation</keyword>
<dbReference type="Pfam" id="PF07963">
    <property type="entry name" value="N_methyl"/>
    <property type="match status" value="1"/>
</dbReference>
<dbReference type="InterPro" id="IPR000983">
    <property type="entry name" value="Bac_GSPG_pilin"/>
</dbReference>
<dbReference type="SUPFAM" id="SSF54523">
    <property type="entry name" value="Pili subunits"/>
    <property type="match status" value="1"/>
</dbReference>
<evidence type="ECO:0000256" key="1">
    <source>
        <dbReference type="ARBA" id="ARBA00022481"/>
    </source>
</evidence>
<dbReference type="NCBIfam" id="TIGR02532">
    <property type="entry name" value="IV_pilin_GFxxxE"/>
    <property type="match status" value="1"/>
</dbReference>
<dbReference type="InterPro" id="IPR045584">
    <property type="entry name" value="Pilin-like"/>
</dbReference>
<dbReference type="Proteomes" id="UP000789803">
    <property type="component" value="Unassembled WGS sequence"/>
</dbReference>
<dbReference type="RefSeq" id="WP_229933054.1">
    <property type="nucleotide sequence ID" value="NZ_CAJHOF010000011.1"/>
</dbReference>
<organism evidence="2 3">
    <name type="scientific">Campylobacter majalis</name>
    <dbReference type="NCBI Taxonomy" id="2790656"/>
    <lineage>
        <taxon>Bacteria</taxon>
        <taxon>Pseudomonadati</taxon>
        <taxon>Campylobacterota</taxon>
        <taxon>Epsilonproteobacteria</taxon>
        <taxon>Campylobacterales</taxon>
        <taxon>Campylobacteraceae</taxon>
        <taxon>Campylobacter</taxon>
    </lineage>
</organism>
<evidence type="ECO:0008006" key="4">
    <source>
        <dbReference type="Google" id="ProtNLM"/>
    </source>
</evidence>